<proteinExistence type="predicted"/>
<sequence>MGRCPSIHTVQSIVKKCSHCKKRGHVPAKCWKKHAELRPQGGKLCHQGKTKCFRLTKRSRYEAYGAQYFGPGYELDPRPSRMDNANTKGYLDKIRSKMTDIPRHPILGGMDDEADDFMDDLDKDENKDTRFTQRRFDKYTEKAGELSDRVKTKKKSLPMAFAASQALYVAVINSITETSNQSLG</sequence>
<name>A0A0G4PV50_PENC3</name>
<dbReference type="EMBL" id="HG793179">
    <property type="protein sequence ID" value="CRL30226.1"/>
    <property type="molecule type" value="Genomic_DNA"/>
</dbReference>
<accession>A0A0G4PV50</accession>
<dbReference type="STRING" id="1429867.A0A0G4PV50"/>
<dbReference type="AlphaFoldDB" id="A0A0G4PV50"/>
<organism evidence="1 2">
    <name type="scientific">Penicillium camemberti (strain FM 013)</name>
    <dbReference type="NCBI Taxonomy" id="1429867"/>
    <lineage>
        <taxon>Eukaryota</taxon>
        <taxon>Fungi</taxon>
        <taxon>Dikarya</taxon>
        <taxon>Ascomycota</taxon>
        <taxon>Pezizomycotina</taxon>
        <taxon>Eurotiomycetes</taxon>
        <taxon>Eurotiomycetidae</taxon>
        <taxon>Eurotiales</taxon>
        <taxon>Aspergillaceae</taxon>
        <taxon>Penicillium</taxon>
    </lineage>
</organism>
<evidence type="ECO:0000313" key="1">
    <source>
        <dbReference type="EMBL" id="CRL30226.1"/>
    </source>
</evidence>
<reference evidence="1 2" key="1">
    <citation type="journal article" date="2014" name="Nat. Commun.">
        <title>Multiple recent horizontal transfers of a large genomic region in cheese making fungi.</title>
        <authorList>
            <person name="Cheeseman K."/>
            <person name="Ropars J."/>
            <person name="Renault P."/>
            <person name="Dupont J."/>
            <person name="Gouzy J."/>
            <person name="Branca A."/>
            <person name="Abraham A.L."/>
            <person name="Ceppi M."/>
            <person name="Conseiller E."/>
            <person name="Debuchy R."/>
            <person name="Malagnac F."/>
            <person name="Goarin A."/>
            <person name="Silar P."/>
            <person name="Lacoste S."/>
            <person name="Sallet E."/>
            <person name="Bensimon A."/>
            <person name="Giraud T."/>
            <person name="Brygoo Y."/>
        </authorList>
    </citation>
    <scope>NUCLEOTIDE SEQUENCE [LARGE SCALE GENOMIC DNA]</scope>
    <source>
        <strain evidence="2">FM 013</strain>
    </source>
</reference>
<dbReference type="Proteomes" id="UP000053732">
    <property type="component" value="Unassembled WGS sequence"/>
</dbReference>
<keyword evidence="2" id="KW-1185">Reference proteome</keyword>
<protein>
    <submittedName>
        <fullName evidence="1">Histone deacetylase superfamily</fullName>
    </submittedName>
</protein>
<gene>
    <name evidence="1" type="ORF">PCAMFM013_S046g000030</name>
</gene>
<evidence type="ECO:0000313" key="2">
    <source>
        <dbReference type="Proteomes" id="UP000053732"/>
    </source>
</evidence>